<dbReference type="Proteomes" id="UP000812966">
    <property type="component" value="Unassembled WGS sequence"/>
</dbReference>
<keyword evidence="3" id="KW-1185">Reference proteome</keyword>
<dbReference type="AlphaFoldDB" id="A0A8K0JEE8"/>
<gene>
    <name evidence="2" type="ORF">FFLO_06697</name>
</gene>
<protein>
    <submittedName>
        <fullName evidence="2">Uncharacterized protein</fullName>
    </submittedName>
</protein>
<feature type="compositionally biased region" description="Polar residues" evidence="1">
    <location>
        <begin position="172"/>
        <end position="204"/>
    </location>
</feature>
<name>A0A8K0JEE8_9TREE</name>
<sequence length="223" mass="25012">MSLSFKSLTISLKPGEPTFKWDPSRKWTTESVGGFIAIRDREFEKLGKELKGKFDSTEDKAAMKSKLDLAFTQQDLAERIKGAMLAEHNFQMPEDHGEWYEVRWSEFAHLRGRDLWIHAYLRIKMRSQSVAGSFFPLHIESLSGEPLGFWYKDPPRELVDRQRPSPERPPYSGSSEPPGTVSQSVPDDTANSVGASVSIPQPSVETKHPPPSGMGESGTVFST</sequence>
<reference evidence="2" key="1">
    <citation type="submission" date="2020-04" db="EMBL/GenBank/DDBJ databases">
        <title>Analysis of mating type loci in Filobasidium floriforme.</title>
        <authorList>
            <person name="Nowrousian M."/>
        </authorList>
    </citation>
    <scope>NUCLEOTIDE SEQUENCE</scope>
    <source>
        <strain evidence="2">CBS 6242</strain>
    </source>
</reference>
<evidence type="ECO:0000313" key="2">
    <source>
        <dbReference type="EMBL" id="KAG7527681.1"/>
    </source>
</evidence>
<accession>A0A8K0JEE8</accession>
<organism evidence="2 3">
    <name type="scientific">Filobasidium floriforme</name>
    <dbReference type="NCBI Taxonomy" id="5210"/>
    <lineage>
        <taxon>Eukaryota</taxon>
        <taxon>Fungi</taxon>
        <taxon>Dikarya</taxon>
        <taxon>Basidiomycota</taxon>
        <taxon>Agaricomycotina</taxon>
        <taxon>Tremellomycetes</taxon>
        <taxon>Filobasidiales</taxon>
        <taxon>Filobasidiaceae</taxon>
        <taxon>Filobasidium</taxon>
    </lineage>
</organism>
<evidence type="ECO:0000313" key="3">
    <source>
        <dbReference type="Proteomes" id="UP000812966"/>
    </source>
</evidence>
<feature type="region of interest" description="Disordered" evidence="1">
    <location>
        <begin position="158"/>
        <end position="223"/>
    </location>
</feature>
<evidence type="ECO:0000256" key="1">
    <source>
        <dbReference type="SAM" id="MobiDB-lite"/>
    </source>
</evidence>
<comment type="caution">
    <text evidence="2">The sequence shown here is derived from an EMBL/GenBank/DDBJ whole genome shotgun (WGS) entry which is preliminary data.</text>
</comment>
<proteinExistence type="predicted"/>
<dbReference type="EMBL" id="JABELV010000245">
    <property type="protein sequence ID" value="KAG7527681.1"/>
    <property type="molecule type" value="Genomic_DNA"/>
</dbReference>